<dbReference type="AlphaFoldDB" id="W6ZXR9"/>
<protein>
    <submittedName>
        <fullName evidence="1">Uncharacterized protein</fullName>
    </submittedName>
</protein>
<dbReference type="VEuPathDB" id="PlasmoDB:C922_05528"/>
<sequence length="167" mass="19135">MKSIKIDIMGEYSGESIYTRDNALNRNSQDTGQTERNTPTDIRLEQSVRNLESNDLGGGGARIIMIIYYEQLRIKQELPRAYRIQKSNKIITRIELNKSETNRSLKILLKDNSPIYPVKQKRKINNKVQPLTLSLIGENISNHRGHVSILRIPSAPEVPFNKYSISI</sequence>
<name>W6ZXR9_9APIC</name>
<evidence type="ECO:0000313" key="2">
    <source>
        <dbReference type="Proteomes" id="UP000030640"/>
    </source>
</evidence>
<reference evidence="1 2" key="1">
    <citation type="submission" date="2013-02" db="EMBL/GenBank/DDBJ databases">
        <title>The Genome Sequence of Plasmodium inui San Antonio 1.</title>
        <authorList>
            <consortium name="The Broad Institute Genome Sequencing Platform"/>
            <consortium name="The Broad Institute Genome Sequencing Center for Infectious Disease"/>
            <person name="Neafsey D."/>
            <person name="Cheeseman I."/>
            <person name="Volkman S."/>
            <person name="Adams J."/>
            <person name="Walker B."/>
            <person name="Young S.K."/>
            <person name="Zeng Q."/>
            <person name="Gargeya S."/>
            <person name="Fitzgerald M."/>
            <person name="Haas B."/>
            <person name="Abouelleil A."/>
            <person name="Alvarado L."/>
            <person name="Arachchi H.M."/>
            <person name="Berlin A.M."/>
            <person name="Chapman S.B."/>
            <person name="Dewar J."/>
            <person name="Goldberg J."/>
            <person name="Griggs A."/>
            <person name="Gujja S."/>
            <person name="Hansen M."/>
            <person name="Howarth C."/>
            <person name="Imamovic A."/>
            <person name="Larimer J."/>
            <person name="McCowan C."/>
            <person name="Murphy C."/>
            <person name="Neiman D."/>
            <person name="Pearson M."/>
            <person name="Priest M."/>
            <person name="Roberts A."/>
            <person name="Saif S."/>
            <person name="Shea T."/>
            <person name="Sisk P."/>
            <person name="Sykes S."/>
            <person name="Wortman J."/>
            <person name="Nusbaum C."/>
            <person name="Birren B."/>
        </authorList>
    </citation>
    <scope>NUCLEOTIDE SEQUENCE [LARGE SCALE GENOMIC DNA]</scope>
    <source>
        <strain evidence="1 2">San Antonio 1</strain>
    </source>
</reference>
<dbReference type="GeneID" id="20040802"/>
<accession>W6ZXR9</accession>
<keyword evidence="2" id="KW-1185">Reference proteome</keyword>
<dbReference type="RefSeq" id="XP_008819321.1">
    <property type="nucleotide sequence ID" value="XM_008821099.1"/>
</dbReference>
<dbReference type="EMBL" id="KI965548">
    <property type="protein sequence ID" value="EUD64093.1"/>
    <property type="molecule type" value="Genomic_DNA"/>
</dbReference>
<dbReference type="Proteomes" id="UP000030640">
    <property type="component" value="Unassembled WGS sequence"/>
</dbReference>
<organism evidence="1 2">
    <name type="scientific">Plasmodium inui San Antonio 1</name>
    <dbReference type="NCBI Taxonomy" id="1237626"/>
    <lineage>
        <taxon>Eukaryota</taxon>
        <taxon>Sar</taxon>
        <taxon>Alveolata</taxon>
        <taxon>Apicomplexa</taxon>
        <taxon>Aconoidasida</taxon>
        <taxon>Haemosporida</taxon>
        <taxon>Plasmodiidae</taxon>
        <taxon>Plasmodium</taxon>
        <taxon>Plasmodium (Plasmodium)</taxon>
    </lineage>
</organism>
<gene>
    <name evidence="1" type="ORF">C922_05528</name>
</gene>
<evidence type="ECO:0000313" key="1">
    <source>
        <dbReference type="EMBL" id="EUD64093.1"/>
    </source>
</evidence>
<proteinExistence type="predicted"/>